<organism evidence="1 2">
    <name type="scientific">Phlebiopsis gigantea (strain 11061_1 CR5-6)</name>
    <name type="common">White-rot fungus</name>
    <name type="synonym">Peniophora gigantea</name>
    <dbReference type="NCBI Taxonomy" id="745531"/>
    <lineage>
        <taxon>Eukaryota</taxon>
        <taxon>Fungi</taxon>
        <taxon>Dikarya</taxon>
        <taxon>Basidiomycota</taxon>
        <taxon>Agaricomycotina</taxon>
        <taxon>Agaricomycetes</taxon>
        <taxon>Polyporales</taxon>
        <taxon>Phanerochaetaceae</taxon>
        <taxon>Phlebiopsis</taxon>
    </lineage>
</organism>
<proteinExistence type="predicted"/>
<evidence type="ECO:0000313" key="2">
    <source>
        <dbReference type="Proteomes" id="UP000053257"/>
    </source>
</evidence>
<keyword evidence="2" id="KW-1185">Reference proteome</keyword>
<protein>
    <recommendedName>
        <fullName evidence="3">F-box domain-containing protein</fullName>
    </recommendedName>
</protein>
<name>A0A0C3S3H0_PHLG1</name>
<dbReference type="HOGENOM" id="CLU_037355_0_0_1"/>
<dbReference type="OrthoDB" id="3353982at2759"/>
<evidence type="ECO:0000313" key="1">
    <source>
        <dbReference type="EMBL" id="KIP10091.1"/>
    </source>
</evidence>
<accession>A0A0C3S3H0</accession>
<reference evidence="1 2" key="1">
    <citation type="journal article" date="2014" name="PLoS Genet.">
        <title>Analysis of the Phlebiopsis gigantea genome, transcriptome and secretome provides insight into its pioneer colonization strategies of wood.</title>
        <authorList>
            <person name="Hori C."/>
            <person name="Ishida T."/>
            <person name="Igarashi K."/>
            <person name="Samejima M."/>
            <person name="Suzuki H."/>
            <person name="Master E."/>
            <person name="Ferreira P."/>
            <person name="Ruiz-Duenas F.J."/>
            <person name="Held B."/>
            <person name="Canessa P."/>
            <person name="Larrondo L.F."/>
            <person name="Schmoll M."/>
            <person name="Druzhinina I.S."/>
            <person name="Kubicek C.P."/>
            <person name="Gaskell J.A."/>
            <person name="Kersten P."/>
            <person name="St John F."/>
            <person name="Glasner J."/>
            <person name="Sabat G."/>
            <person name="Splinter BonDurant S."/>
            <person name="Syed K."/>
            <person name="Yadav J."/>
            <person name="Mgbeahuruike A.C."/>
            <person name="Kovalchuk A."/>
            <person name="Asiegbu F.O."/>
            <person name="Lackner G."/>
            <person name="Hoffmeister D."/>
            <person name="Rencoret J."/>
            <person name="Gutierrez A."/>
            <person name="Sun H."/>
            <person name="Lindquist E."/>
            <person name="Barry K."/>
            <person name="Riley R."/>
            <person name="Grigoriev I.V."/>
            <person name="Henrissat B."/>
            <person name="Kues U."/>
            <person name="Berka R.M."/>
            <person name="Martinez A.T."/>
            <person name="Covert S.F."/>
            <person name="Blanchette R.A."/>
            <person name="Cullen D."/>
        </authorList>
    </citation>
    <scope>NUCLEOTIDE SEQUENCE [LARGE SCALE GENOMIC DNA]</scope>
    <source>
        <strain evidence="1 2">11061_1 CR5-6</strain>
    </source>
</reference>
<sequence length="498" mass="55858">MTGLDQLPAELYAAIVDHLCPGQERQSSLASLLLAIPRLPVSDHLLYEEIYLTHRKQAPLLYRTLRQRKGDALRVRVFSYHCWQADAPQVVNVVSLLKNVRELSLWIGTDFSPEDLEEMFDKPRDDLLLLSLRFRPYVRRATYYQFMAGAYFDSTIERLSQWPRASLPSLSIVQEPLPTAEDGGNTESFAQPFVFFHLQPVGDLAASPYVSTVRSLRFRVPTRFVARQLCGQDHVLPSVEHLDLSTTRLSTLDLETLVSRLACLQHLVLDGCPLMPTRDGPLEVEDMGPWQSLGVLLAVAGMQRSKTKERQYKAWAQGGRKKPAGGNAAKPAHLSLALGGLSIDNSSAELPEQIHIIPPIPTISSFAITVPMISPDKEDFDADARKVREAFARGWENGLHRMTEKRTRIRNSWARLNAVVYKMDPQDYVFTVPLNAGTSNVGNVGNVMHGLTKVEDIREFDFQPPPCPVLCLVGPGRHNNHPEGCSHRVAWGMWSDEL</sequence>
<dbReference type="AlphaFoldDB" id="A0A0C3S3H0"/>
<evidence type="ECO:0008006" key="3">
    <source>
        <dbReference type="Google" id="ProtNLM"/>
    </source>
</evidence>
<dbReference type="SUPFAM" id="SSF52047">
    <property type="entry name" value="RNI-like"/>
    <property type="match status" value="1"/>
</dbReference>
<dbReference type="Proteomes" id="UP000053257">
    <property type="component" value="Unassembled WGS sequence"/>
</dbReference>
<dbReference type="EMBL" id="KN840458">
    <property type="protein sequence ID" value="KIP10091.1"/>
    <property type="molecule type" value="Genomic_DNA"/>
</dbReference>
<gene>
    <name evidence="1" type="ORF">PHLGIDRAFT_125761</name>
</gene>